<dbReference type="EMBL" id="LAFY01000354">
    <property type="protein sequence ID" value="KJX99351.1"/>
    <property type="molecule type" value="Genomic_DNA"/>
</dbReference>
<dbReference type="Pfam" id="PF00583">
    <property type="entry name" value="Acetyltransf_1"/>
    <property type="match status" value="1"/>
</dbReference>
<evidence type="ECO:0000313" key="2">
    <source>
        <dbReference type="EMBL" id="KJX99351.1"/>
    </source>
</evidence>
<accession>A0A0F4GPK6</accession>
<keyword evidence="3" id="KW-1185">Reference proteome</keyword>
<evidence type="ECO:0000313" key="3">
    <source>
        <dbReference type="Proteomes" id="UP000033647"/>
    </source>
</evidence>
<dbReference type="Proteomes" id="UP000033647">
    <property type="component" value="Unassembled WGS sequence"/>
</dbReference>
<comment type="caution">
    <text evidence="2">The sequence shown here is derived from an EMBL/GenBank/DDBJ whole genome shotgun (WGS) entry which is preliminary data.</text>
</comment>
<dbReference type="PANTHER" id="PTHR42791">
    <property type="entry name" value="GNAT FAMILY ACETYLTRANSFERASE"/>
    <property type="match status" value="1"/>
</dbReference>
<dbReference type="OrthoDB" id="3648916at2759"/>
<dbReference type="STRING" id="1047168.A0A0F4GPK6"/>
<dbReference type="InterPro" id="IPR000182">
    <property type="entry name" value="GNAT_dom"/>
</dbReference>
<dbReference type="InterPro" id="IPR016181">
    <property type="entry name" value="Acyl_CoA_acyltransferase"/>
</dbReference>
<name>A0A0F4GPK6_9PEZI</name>
<dbReference type="SUPFAM" id="SSF55729">
    <property type="entry name" value="Acyl-CoA N-acyltransferases (Nat)"/>
    <property type="match status" value="1"/>
</dbReference>
<gene>
    <name evidence="2" type="ORF">TI39_contig362g00002</name>
</gene>
<feature type="domain" description="N-acetyltransferase" evidence="1">
    <location>
        <begin position="12"/>
        <end position="161"/>
    </location>
</feature>
<reference evidence="2 3" key="1">
    <citation type="submission" date="2015-03" db="EMBL/GenBank/DDBJ databases">
        <title>RNA-seq based gene annotation and comparative genomics of four Zymoseptoria species reveal species-specific pathogenicity related genes and transposable element activity.</title>
        <authorList>
            <person name="Grandaubert J."/>
            <person name="Bhattacharyya A."/>
            <person name="Stukenbrock E.H."/>
        </authorList>
    </citation>
    <scope>NUCLEOTIDE SEQUENCE [LARGE SCALE GENOMIC DNA]</scope>
    <source>
        <strain evidence="2 3">Zb18110</strain>
    </source>
</reference>
<sequence length="162" mass="18261">MWAIGLGNPTDRTFVAVDTQEHDRIAGFSRWQTPQAGGNRERQWPDIPEGLFDMELTEAFFGGMEVNRKDIMGQRPHWFLEILGVHKDYQGKGVGASLLKWGTDQADKDGLETYLDGSTAGQPYYEKRHGFAPVKRMLIPDRPAYGSYSIVSMVRQPKTAPT</sequence>
<proteinExistence type="predicted"/>
<evidence type="ECO:0000259" key="1">
    <source>
        <dbReference type="PROSITE" id="PS51186"/>
    </source>
</evidence>
<dbReference type="PANTHER" id="PTHR42791:SF2">
    <property type="entry name" value="N-ACETYLTRANSFERASE DOMAIN-CONTAINING PROTEIN"/>
    <property type="match status" value="1"/>
</dbReference>
<protein>
    <recommendedName>
        <fullName evidence="1">N-acetyltransferase domain-containing protein</fullName>
    </recommendedName>
</protein>
<dbReference type="CDD" id="cd04301">
    <property type="entry name" value="NAT_SF"/>
    <property type="match status" value="1"/>
</dbReference>
<dbReference type="GO" id="GO:0016747">
    <property type="term" value="F:acyltransferase activity, transferring groups other than amino-acyl groups"/>
    <property type="evidence" value="ECO:0007669"/>
    <property type="project" value="InterPro"/>
</dbReference>
<dbReference type="PROSITE" id="PS51186">
    <property type="entry name" value="GNAT"/>
    <property type="match status" value="1"/>
</dbReference>
<dbReference type="AlphaFoldDB" id="A0A0F4GPK6"/>
<organism evidence="2 3">
    <name type="scientific">Zymoseptoria brevis</name>
    <dbReference type="NCBI Taxonomy" id="1047168"/>
    <lineage>
        <taxon>Eukaryota</taxon>
        <taxon>Fungi</taxon>
        <taxon>Dikarya</taxon>
        <taxon>Ascomycota</taxon>
        <taxon>Pezizomycotina</taxon>
        <taxon>Dothideomycetes</taxon>
        <taxon>Dothideomycetidae</taxon>
        <taxon>Mycosphaerellales</taxon>
        <taxon>Mycosphaerellaceae</taxon>
        <taxon>Zymoseptoria</taxon>
    </lineage>
</organism>
<dbReference type="Gene3D" id="3.40.630.30">
    <property type="match status" value="1"/>
</dbReference>
<dbReference type="InterPro" id="IPR052523">
    <property type="entry name" value="Trichothecene_AcTrans"/>
</dbReference>